<proteinExistence type="predicted"/>
<protein>
    <submittedName>
        <fullName evidence="2">Uncharacterized protein</fullName>
    </submittedName>
</protein>
<dbReference type="Proteomes" id="UP000219336">
    <property type="component" value="Unassembled WGS sequence"/>
</dbReference>
<evidence type="ECO:0000313" key="3">
    <source>
        <dbReference type="Proteomes" id="UP000219336"/>
    </source>
</evidence>
<sequence>MTNSATIVLEKPVELIDSKSKVFMREALTLVTMAASIAVPLLFIALVWI</sequence>
<keyword evidence="1" id="KW-0472">Membrane</keyword>
<organism evidence="2 3">
    <name type="scientific">Vibrio thalassae</name>
    <dbReference type="NCBI Taxonomy" id="1243014"/>
    <lineage>
        <taxon>Bacteria</taxon>
        <taxon>Pseudomonadati</taxon>
        <taxon>Pseudomonadota</taxon>
        <taxon>Gammaproteobacteria</taxon>
        <taxon>Vibrionales</taxon>
        <taxon>Vibrionaceae</taxon>
        <taxon>Vibrio</taxon>
    </lineage>
</organism>
<evidence type="ECO:0000313" key="2">
    <source>
        <dbReference type="EMBL" id="SNX49157.1"/>
    </source>
</evidence>
<keyword evidence="3" id="KW-1185">Reference proteome</keyword>
<dbReference type="EMBL" id="OANU01000047">
    <property type="protein sequence ID" value="SNX49157.1"/>
    <property type="molecule type" value="Genomic_DNA"/>
</dbReference>
<keyword evidence="1" id="KW-1133">Transmembrane helix</keyword>
<gene>
    <name evidence="2" type="ORF">VTH8203_02800</name>
</gene>
<reference evidence="3" key="1">
    <citation type="submission" date="2016-06" db="EMBL/GenBank/DDBJ databases">
        <authorList>
            <person name="Rodrigo-Torres L."/>
            <person name="Arahal R.D."/>
            <person name="Lucena T."/>
        </authorList>
    </citation>
    <scope>NUCLEOTIDE SEQUENCE [LARGE SCALE GENOMIC DNA]</scope>
    <source>
        <strain evidence="3">CECT8203</strain>
    </source>
</reference>
<dbReference type="RefSeq" id="WP_167385825.1">
    <property type="nucleotide sequence ID" value="NZ_JBHSII010000011.1"/>
</dbReference>
<accession>A0A240EKD2</accession>
<name>A0A240EKD2_9VIBR</name>
<evidence type="ECO:0000256" key="1">
    <source>
        <dbReference type="SAM" id="Phobius"/>
    </source>
</evidence>
<feature type="transmembrane region" description="Helical" evidence="1">
    <location>
        <begin position="27"/>
        <end position="48"/>
    </location>
</feature>
<dbReference type="AlphaFoldDB" id="A0A240EKD2"/>
<keyword evidence="1" id="KW-0812">Transmembrane</keyword>